<evidence type="ECO:0000256" key="1">
    <source>
        <dbReference type="SAM" id="MobiDB-lite"/>
    </source>
</evidence>
<evidence type="ECO:0000313" key="2">
    <source>
        <dbReference type="EMBL" id="TDZ33098.1"/>
    </source>
</evidence>
<dbReference type="AlphaFoldDB" id="A0A4R8Q4P1"/>
<feature type="region of interest" description="Disordered" evidence="1">
    <location>
        <begin position="1"/>
        <end position="23"/>
    </location>
</feature>
<keyword evidence="3" id="KW-1185">Reference proteome</keyword>
<gene>
    <name evidence="2" type="ORF">C8035_v006135</name>
</gene>
<organism evidence="2 3">
    <name type="scientific">Colletotrichum spinosum</name>
    <dbReference type="NCBI Taxonomy" id="1347390"/>
    <lineage>
        <taxon>Eukaryota</taxon>
        <taxon>Fungi</taxon>
        <taxon>Dikarya</taxon>
        <taxon>Ascomycota</taxon>
        <taxon>Pezizomycotina</taxon>
        <taxon>Sordariomycetes</taxon>
        <taxon>Hypocreomycetidae</taxon>
        <taxon>Glomerellales</taxon>
        <taxon>Glomerellaceae</taxon>
        <taxon>Colletotrichum</taxon>
        <taxon>Colletotrichum orbiculare species complex</taxon>
    </lineage>
</organism>
<protein>
    <submittedName>
        <fullName evidence="2">Uncharacterized protein</fullName>
    </submittedName>
</protein>
<accession>A0A4R8Q4P1</accession>
<proteinExistence type="predicted"/>
<sequence>MAGSADIEWQPVPPDISRGDAQASSETKRFWRALRSVGLLLEEEEEAVVVLGFQGTGESQQETDVRIGCV</sequence>
<evidence type="ECO:0000313" key="3">
    <source>
        <dbReference type="Proteomes" id="UP000295083"/>
    </source>
</evidence>
<dbReference type="EMBL" id="QAPG01000070">
    <property type="protein sequence ID" value="TDZ33098.1"/>
    <property type="molecule type" value="Genomic_DNA"/>
</dbReference>
<dbReference type="Proteomes" id="UP000295083">
    <property type="component" value="Unassembled WGS sequence"/>
</dbReference>
<comment type="caution">
    <text evidence="2">The sequence shown here is derived from an EMBL/GenBank/DDBJ whole genome shotgun (WGS) entry which is preliminary data.</text>
</comment>
<reference evidence="2 3" key="1">
    <citation type="submission" date="2018-11" db="EMBL/GenBank/DDBJ databases">
        <title>Genome sequence and assembly of Colletotrichum spinosum.</title>
        <authorList>
            <person name="Gan P."/>
            <person name="Shirasu K."/>
        </authorList>
    </citation>
    <scope>NUCLEOTIDE SEQUENCE [LARGE SCALE GENOMIC DNA]</scope>
    <source>
        <strain evidence="2 3">CBS 515.97</strain>
    </source>
</reference>
<name>A0A4R8Q4P1_9PEZI</name>